<dbReference type="GO" id="GO:0004252">
    <property type="term" value="F:serine-type endopeptidase activity"/>
    <property type="evidence" value="ECO:0007669"/>
    <property type="project" value="InterPro"/>
</dbReference>
<comment type="caution">
    <text evidence="5">The sequence shown here is derived from an EMBL/GenBank/DDBJ whole genome shotgun (WGS) entry which is preliminary data.</text>
</comment>
<keyword evidence="3" id="KW-0812">Transmembrane</keyword>
<evidence type="ECO:0000313" key="6">
    <source>
        <dbReference type="Proteomes" id="UP000460549"/>
    </source>
</evidence>
<evidence type="ECO:0000256" key="1">
    <source>
        <dbReference type="ARBA" id="ARBA00022670"/>
    </source>
</evidence>
<feature type="transmembrane region" description="Helical" evidence="3">
    <location>
        <begin position="9"/>
        <end position="29"/>
    </location>
</feature>
<sequence length="416" mass="44800">MNRKNISRIVLVCALLIAIVTILSLLLFWTSKLNEEKKIDELRRELSKVASKGGEEALLSLAGVPLKGIFYTEDGVVLFEDDSSWSYSLEEKENMRAFDKAKASVIEIVQDKSLSSSISGCGVIISSEGYAVTNGHVVGSGKDISVNLYDGTSVNATLIGVDSLTDIAVIKLEKIDRKYVPLEMYSGQLNIGQKAIAIGSPYGYSWSMSVGVVSGLSRLVYTSSMLPLTNMIQTDAAINPGNSGGPLLNSRGEMIGLNTAIYSTSGENQGLSFALPLETVLDVATSLIKSGSVNRGWLDVLAVELNSQIAEYLKLDFDQGVLISQVVPSGGADRAGLKGGSEKVQYGQSIIYLGGDIITEIDGKSITGYSDYLAVLGSHKSEDKVDIKVYRNGNTLLIKDVVLTMRSEENSRWIIR</sequence>
<keyword evidence="2" id="KW-0378">Hydrolase</keyword>
<dbReference type="GO" id="GO:0006508">
    <property type="term" value="P:proteolysis"/>
    <property type="evidence" value="ECO:0007669"/>
    <property type="project" value="UniProtKB-KW"/>
</dbReference>
<feature type="domain" description="PDZ" evidence="4">
    <location>
        <begin position="299"/>
        <end position="393"/>
    </location>
</feature>
<name>A0A7X2PAW5_9SPIO</name>
<dbReference type="EMBL" id="VUNN01000001">
    <property type="protein sequence ID" value="MSU05387.1"/>
    <property type="molecule type" value="Genomic_DNA"/>
</dbReference>
<evidence type="ECO:0000313" key="5">
    <source>
        <dbReference type="EMBL" id="MSU05387.1"/>
    </source>
</evidence>
<dbReference type="Pfam" id="PF13365">
    <property type="entry name" value="Trypsin_2"/>
    <property type="match status" value="1"/>
</dbReference>
<dbReference type="RefSeq" id="WP_154424283.1">
    <property type="nucleotide sequence ID" value="NZ_VUNN01000001.1"/>
</dbReference>
<dbReference type="InterPro" id="IPR036034">
    <property type="entry name" value="PDZ_sf"/>
</dbReference>
<organism evidence="5 6">
    <name type="scientific">Bullifex porci</name>
    <dbReference type="NCBI Taxonomy" id="2606638"/>
    <lineage>
        <taxon>Bacteria</taxon>
        <taxon>Pseudomonadati</taxon>
        <taxon>Spirochaetota</taxon>
        <taxon>Spirochaetia</taxon>
        <taxon>Spirochaetales</taxon>
        <taxon>Spirochaetaceae</taxon>
        <taxon>Bullifex</taxon>
    </lineage>
</organism>
<reference evidence="5 6" key="1">
    <citation type="submission" date="2019-08" db="EMBL/GenBank/DDBJ databases">
        <title>In-depth cultivation of the pig gut microbiome towards novel bacterial diversity and tailored functional studies.</title>
        <authorList>
            <person name="Wylensek D."/>
            <person name="Hitch T.C.A."/>
            <person name="Clavel T."/>
        </authorList>
    </citation>
    <scope>NUCLEOTIDE SEQUENCE [LARGE SCALE GENOMIC DNA]</scope>
    <source>
        <strain evidence="5 6">NM-380-WT-3C1</strain>
    </source>
</reference>
<keyword evidence="3" id="KW-0472">Membrane</keyword>
<dbReference type="InterPro" id="IPR051201">
    <property type="entry name" value="Chloro_Bact_Ser_Proteases"/>
</dbReference>
<dbReference type="InterPro" id="IPR001478">
    <property type="entry name" value="PDZ"/>
</dbReference>
<dbReference type="Gene3D" id="2.30.42.10">
    <property type="match status" value="1"/>
</dbReference>
<protein>
    <submittedName>
        <fullName evidence="5">Trypsin-like serine protease</fullName>
    </submittedName>
</protein>
<keyword evidence="6" id="KW-1185">Reference proteome</keyword>
<proteinExistence type="predicted"/>
<dbReference type="Pfam" id="PF13180">
    <property type="entry name" value="PDZ_2"/>
    <property type="match status" value="1"/>
</dbReference>
<evidence type="ECO:0000259" key="4">
    <source>
        <dbReference type="SMART" id="SM00228"/>
    </source>
</evidence>
<dbReference type="Gene3D" id="2.40.10.120">
    <property type="match status" value="1"/>
</dbReference>
<dbReference type="InterPro" id="IPR001940">
    <property type="entry name" value="Peptidase_S1C"/>
</dbReference>
<accession>A0A7X2PAW5</accession>
<dbReference type="PANTHER" id="PTHR43343">
    <property type="entry name" value="PEPTIDASE S12"/>
    <property type="match status" value="1"/>
</dbReference>
<gene>
    <name evidence="5" type="ORF">FYJ80_01120</name>
</gene>
<dbReference type="Proteomes" id="UP000460549">
    <property type="component" value="Unassembled WGS sequence"/>
</dbReference>
<keyword evidence="1 5" id="KW-0645">Protease</keyword>
<dbReference type="PANTHER" id="PTHR43343:SF3">
    <property type="entry name" value="PROTEASE DO-LIKE 8, CHLOROPLASTIC"/>
    <property type="match status" value="1"/>
</dbReference>
<dbReference type="SUPFAM" id="SSF50494">
    <property type="entry name" value="Trypsin-like serine proteases"/>
    <property type="match status" value="1"/>
</dbReference>
<dbReference type="SUPFAM" id="SSF50156">
    <property type="entry name" value="PDZ domain-like"/>
    <property type="match status" value="1"/>
</dbReference>
<dbReference type="InterPro" id="IPR009003">
    <property type="entry name" value="Peptidase_S1_PA"/>
</dbReference>
<dbReference type="AlphaFoldDB" id="A0A7X2PAW5"/>
<dbReference type="SMART" id="SM00228">
    <property type="entry name" value="PDZ"/>
    <property type="match status" value="1"/>
</dbReference>
<evidence type="ECO:0000256" key="2">
    <source>
        <dbReference type="ARBA" id="ARBA00022801"/>
    </source>
</evidence>
<evidence type="ECO:0000256" key="3">
    <source>
        <dbReference type="SAM" id="Phobius"/>
    </source>
</evidence>
<keyword evidence="3" id="KW-1133">Transmembrane helix</keyword>
<dbReference type="PRINTS" id="PR00834">
    <property type="entry name" value="PROTEASES2C"/>
</dbReference>